<keyword evidence="5 8" id="KW-0457">Lysine biosynthesis</keyword>
<dbReference type="Gene3D" id="3.20.20.10">
    <property type="entry name" value="Alanine racemase"/>
    <property type="match status" value="1"/>
</dbReference>
<feature type="binding site" evidence="5">
    <location>
        <position position="304"/>
    </location>
    <ligand>
        <name>substrate</name>
    </ligand>
</feature>
<evidence type="ECO:0000259" key="9">
    <source>
        <dbReference type="Pfam" id="PF00278"/>
    </source>
</evidence>
<evidence type="ECO:0000256" key="8">
    <source>
        <dbReference type="RuleBase" id="RU003738"/>
    </source>
</evidence>
<dbReference type="InterPro" id="IPR009006">
    <property type="entry name" value="Ala_racemase/Decarboxylase_C"/>
</dbReference>
<evidence type="ECO:0000256" key="2">
    <source>
        <dbReference type="ARBA" id="ARBA00022793"/>
    </source>
</evidence>
<evidence type="ECO:0000259" key="10">
    <source>
        <dbReference type="Pfam" id="PF02784"/>
    </source>
</evidence>
<dbReference type="PRINTS" id="PR01181">
    <property type="entry name" value="DAPDCRBXLASE"/>
</dbReference>
<dbReference type="AlphaFoldDB" id="A0A0F7JX12"/>
<dbReference type="NCBIfam" id="TIGR01048">
    <property type="entry name" value="lysA"/>
    <property type="match status" value="1"/>
</dbReference>
<evidence type="ECO:0000256" key="3">
    <source>
        <dbReference type="ARBA" id="ARBA00022898"/>
    </source>
</evidence>
<keyword evidence="4 5" id="KW-0456">Lyase</keyword>
<feature type="modified residue" description="N6-(pyridoxal phosphate)lysine" evidence="5 7">
    <location>
        <position position="48"/>
    </location>
</feature>
<accession>A0A0F7JX12</accession>
<proteinExistence type="inferred from homology"/>
<comment type="catalytic activity">
    <reaction evidence="5 8">
        <text>meso-2,6-diaminopimelate + H(+) = L-lysine + CO2</text>
        <dbReference type="Rhea" id="RHEA:15101"/>
        <dbReference type="ChEBI" id="CHEBI:15378"/>
        <dbReference type="ChEBI" id="CHEBI:16526"/>
        <dbReference type="ChEBI" id="CHEBI:32551"/>
        <dbReference type="ChEBI" id="CHEBI:57791"/>
        <dbReference type="EC" id="4.1.1.20"/>
    </reaction>
</comment>
<dbReference type="PANTHER" id="PTHR43727">
    <property type="entry name" value="DIAMINOPIMELATE DECARBOXYLASE"/>
    <property type="match status" value="1"/>
</dbReference>
<feature type="binding site" evidence="5">
    <location>
        <begin position="261"/>
        <end position="264"/>
    </location>
    <ligand>
        <name>pyridoxal 5'-phosphate</name>
        <dbReference type="ChEBI" id="CHEBI:597326"/>
    </ligand>
</feature>
<dbReference type="GO" id="GO:0009089">
    <property type="term" value="P:lysine biosynthetic process via diaminopimelate"/>
    <property type="evidence" value="ECO:0007669"/>
    <property type="project" value="UniProtKB-UniRule"/>
</dbReference>
<comment type="subunit">
    <text evidence="5">Homodimer.</text>
</comment>
<feature type="domain" description="Orn/DAP/Arg decarboxylase 2 N-terminal" evidence="10">
    <location>
        <begin position="25"/>
        <end position="268"/>
    </location>
</feature>
<dbReference type="PRINTS" id="PR01179">
    <property type="entry name" value="ODADCRBXLASE"/>
</dbReference>
<name>A0A0F7JX12_9GAMM</name>
<comment type="pathway">
    <text evidence="5 8">Amino-acid biosynthesis; L-lysine biosynthesis via DAP pathway; L-lysine from DL-2,6-diaminopimelate: step 1/1.</text>
</comment>
<dbReference type="PROSITE" id="PS00878">
    <property type="entry name" value="ODR_DC_2_1"/>
    <property type="match status" value="1"/>
</dbReference>
<dbReference type="InterPro" id="IPR029066">
    <property type="entry name" value="PLP-binding_barrel"/>
</dbReference>
<dbReference type="Pfam" id="PF00278">
    <property type="entry name" value="Orn_DAP_Arg_deC"/>
    <property type="match status" value="1"/>
</dbReference>
<dbReference type="Gene3D" id="2.40.37.10">
    <property type="entry name" value="Lyase, Ornithine Decarboxylase, Chain A, domain 1"/>
    <property type="match status" value="1"/>
</dbReference>
<dbReference type="InterPro" id="IPR002986">
    <property type="entry name" value="DAP_deCOOHase_LysA"/>
</dbReference>
<dbReference type="UniPathway" id="UPA00034">
    <property type="reaction ID" value="UER00027"/>
</dbReference>
<keyword evidence="12" id="KW-1185">Reference proteome</keyword>
<dbReference type="Pfam" id="PF02784">
    <property type="entry name" value="Orn_Arg_deC_N"/>
    <property type="match status" value="1"/>
</dbReference>
<reference evidence="11 12" key="1">
    <citation type="journal article" date="2015" name="Genome Announc.">
        <title>Complete Genome Sequence of Sedimenticola thiotaurini Strain SIP-G1, a Polyphosphate- and Polyhydroxyalkanoate-Accumulating Sulfur-Oxidizing Gammaproteobacterium Isolated from Salt Marsh Sediments.</title>
        <authorList>
            <person name="Flood B.E."/>
            <person name="Jones D.S."/>
            <person name="Bailey J.V."/>
        </authorList>
    </citation>
    <scope>NUCLEOTIDE SEQUENCE [LARGE SCALE GENOMIC DNA]</scope>
    <source>
        <strain evidence="11 12">SIP-G1</strain>
    </source>
</reference>
<dbReference type="InterPro" id="IPR022653">
    <property type="entry name" value="De-COase2_pyr-phos_BS"/>
</dbReference>
<feature type="binding site" evidence="5">
    <location>
        <position position="264"/>
    </location>
    <ligand>
        <name>substrate</name>
    </ligand>
</feature>
<feature type="binding site" evidence="5">
    <location>
        <position position="359"/>
    </location>
    <ligand>
        <name>pyridoxal 5'-phosphate</name>
        <dbReference type="ChEBI" id="CHEBI:597326"/>
    </ligand>
</feature>
<dbReference type="EMBL" id="CP011412">
    <property type="protein sequence ID" value="AKH19924.1"/>
    <property type="molecule type" value="Genomic_DNA"/>
</dbReference>
<comment type="similarity">
    <text evidence="5">Belongs to the Orn/Lys/Arg decarboxylase class-II family. LysA subfamily.</text>
</comment>
<evidence type="ECO:0000256" key="6">
    <source>
        <dbReference type="NCBIfam" id="TIGR01048"/>
    </source>
</evidence>
<feature type="binding site" evidence="5">
    <location>
        <position position="227"/>
    </location>
    <ligand>
        <name>pyridoxal 5'-phosphate</name>
        <dbReference type="ChEBI" id="CHEBI:597326"/>
    </ligand>
</feature>
<feature type="binding site" evidence="5">
    <location>
        <position position="331"/>
    </location>
    <ligand>
        <name>substrate</name>
    </ligand>
</feature>
<feature type="domain" description="Orn/DAP/Arg decarboxylase 2 C-terminal" evidence="9">
    <location>
        <begin position="17"/>
        <end position="357"/>
    </location>
</feature>
<keyword evidence="3 5" id="KW-0663">Pyridoxal phosphate</keyword>
<evidence type="ECO:0000256" key="4">
    <source>
        <dbReference type="ARBA" id="ARBA00023239"/>
    </source>
</evidence>
<dbReference type="SUPFAM" id="SSF50621">
    <property type="entry name" value="Alanine racemase C-terminal domain-like"/>
    <property type="match status" value="1"/>
</dbReference>
<dbReference type="InterPro" id="IPR000183">
    <property type="entry name" value="Orn/DAP/Arg_de-COase"/>
</dbReference>
<dbReference type="PANTHER" id="PTHR43727:SF2">
    <property type="entry name" value="GROUP IV DECARBOXYLASE"/>
    <property type="match status" value="1"/>
</dbReference>
<dbReference type="InterPro" id="IPR022643">
    <property type="entry name" value="De-COase2_C"/>
</dbReference>
<keyword evidence="2 5" id="KW-0210">Decarboxylase</keyword>
<evidence type="ECO:0000313" key="11">
    <source>
        <dbReference type="EMBL" id="AKH19924.1"/>
    </source>
</evidence>
<comment type="function">
    <text evidence="5">Specifically catalyzes the decarboxylation of meso-diaminopimelate (meso-DAP) to L-lysine.</text>
</comment>
<dbReference type="CDD" id="cd06828">
    <property type="entry name" value="PLPDE_III_DapDC"/>
    <property type="match status" value="1"/>
</dbReference>
<feature type="binding site" evidence="5">
    <location>
        <position position="300"/>
    </location>
    <ligand>
        <name>substrate</name>
    </ligand>
</feature>
<protein>
    <recommendedName>
        <fullName evidence="5 6">Diaminopimelate decarboxylase</fullName>
        <shortName evidence="5">DAP decarboxylase</shortName>
        <shortName evidence="5">DAPDC</shortName>
        <ecNumber evidence="5 6">4.1.1.20</ecNumber>
    </recommendedName>
</protein>
<sequence length="402" mass="43340">MEAVPVDRMAEKVSTPFYCYSAAAIRGRIGLCQSAFEAIGATIHYAVKANSNLAVLGLMAEAGLGADIVSEGELVRALQAGIEPRTIIFSGVGKRRAELLAALDAGIFQFNLESLPELEQLADLCRTRGCTANVSIRVNPEVDAATHRHITTGVKGSKFGIPIEQMASALNLIAASDGLQLHGLAVHIGSQIVEPEPYRRACRRLRRWVFDMRAQGHAINHLDLGGGFGIDYGDGRCLDYRAVAAVMEQELGDLAVQIAVEPGRSLVAEAGLLVSEVVYRKEVEPVPFLILDAGMNDLLRPALYQATHQLVTLKEPDGVPEICHVVGPVCESSDTFLRQVSLPQIAAGERVALLHAGAYGAVMASGYNSRDIIPEVMVSGDHYTLVRRAVSYRDLMAYELPE</sequence>
<dbReference type="InterPro" id="IPR022644">
    <property type="entry name" value="De-COase2_N"/>
</dbReference>
<feature type="active site" description="Proton donor" evidence="7">
    <location>
        <position position="330"/>
    </location>
</feature>
<evidence type="ECO:0000256" key="5">
    <source>
        <dbReference type="HAMAP-Rule" id="MF_02120"/>
    </source>
</evidence>
<dbReference type="PATRIC" id="fig|1543721.4.peg.1176"/>
<dbReference type="Proteomes" id="UP000034410">
    <property type="component" value="Chromosome"/>
</dbReference>
<evidence type="ECO:0000313" key="12">
    <source>
        <dbReference type="Proteomes" id="UP000034410"/>
    </source>
</evidence>
<dbReference type="GO" id="GO:0008836">
    <property type="term" value="F:diaminopimelate decarboxylase activity"/>
    <property type="evidence" value="ECO:0007669"/>
    <property type="project" value="UniProtKB-UniRule"/>
</dbReference>
<dbReference type="EC" id="4.1.1.20" evidence="5 6"/>
<dbReference type="FunFam" id="3.20.20.10:FF:000003">
    <property type="entry name" value="Diaminopimelate decarboxylase"/>
    <property type="match status" value="1"/>
</dbReference>
<evidence type="ECO:0000256" key="1">
    <source>
        <dbReference type="ARBA" id="ARBA00001933"/>
    </source>
</evidence>
<keyword evidence="5" id="KW-0028">Amino-acid biosynthesis</keyword>
<dbReference type="HAMAP" id="MF_02120">
    <property type="entry name" value="LysA"/>
    <property type="match status" value="1"/>
</dbReference>
<dbReference type="KEGG" id="seds:AAY24_05670"/>
<dbReference type="GO" id="GO:0030170">
    <property type="term" value="F:pyridoxal phosphate binding"/>
    <property type="evidence" value="ECO:0007669"/>
    <property type="project" value="UniProtKB-UniRule"/>
</dbReference>
<gene>
    <name evidence="5" type="primary">lysA</name>
    <name evidence="11" type="ORF">AAY24_05670</name>
</gene>
<comment type="cofactor">
    <cofactor evidence="1 5 7 8">
        <name>pyridoxal 5'-phosphate</name>
        <dbReference type="ChEBI" id="CHEBI:597326"/>
    </cofactor>
</comment>
<dbReference type="SUPFAM" id="SSF51419">
    <property type="entry name" value="PLP-binding barrel"/>
    <property type="match status" value="1"/>
</dbReference>
<feature type="binding site" evidence="5">
    <location>
        <position position="359"/>
    </location>
    <ligand>
        <name>substrate</name>
    </ligand>
</feature>
<organism evidence="11 12">
    <name type="scientific">Sedimenticola thiotaurini</name>
    <dbReference type="NCBI Taxonomy" id="1543721"/>
    <lineage>
        <taxon>Bacteria</taxon>
        <taxon>Pseudomonadati</taxon>
        <taxon>Pseudomonadota</taxon>
        <taxon>Gammaproteobacteria</taxon>
        <taxon>Chromatiales</taxon>
        <taxon>Sedimenticolaceae</taxon>
        <taxon>Sedimenticola</taxon>
    </lineage>
</organism>
<evidence type="ECO:0000256" key="7">
    <source>
        <dbReference type="PIRSR" id="PIRSR600183-50"/>
    </source>
</evidence>